<dbReference type="Pfam" id="PF00239">
    <property type="entry name" value="Resolvase"/>
    <property type="match status" value="1"/>
</dbReference>
<dbReference type="Proteomes" id="UP000248646">
    <property type="component" value="Unassembled WGS sequence"/>
</dbReference>
<comment type="caution">
    <text evidence="2">The sequence shown here is derived from an EMBL/GenBank/DDBJ whole genome shotgun (WGS) entry which is preliminary data.</text>
</comment>
<dbReference type="Gene3D" id="3.40.50.1390">
    <property type="entry name" value="Resolvase, N-terminal catalytic domain"/>
    <property type="match status" value="1"/>
</dbReference>
<gene>
    <name evidence="2" type="ORF">C7437_101519</name>
</gene>
<accession>A0A2W7PGM3</accession>
<dbReference type="SMART" id="SM00857">
    <property type="entry name" value="Resolvase"/>
    <property type="match status" value="1"/>
</dbReference>
<name>A0A2W7PGM3_9BACI</name>
<dbReference type="AlphaFoldDB" id="A0A2W7PGM3"/>
<evidence type="ECO:0000313" key="2">
    <source>
        <dbReference type="EMBL" id="PZX07406.1"/>
    </source>
</evidence>
<dbReference type="RefSeq" id="WP_170122296.1">
    <property type="nucleotide sequence ID" value="NZ_QKZI01000001.1"/>
</dbReference>
<dbReference type="Pfam" id="PF07508">
    <property type="entry name" value="Recombinase"/>
    <property type="match status" value="1"/>
</dbReference>
<dbReference type="Gene3D" id="3.90.1750.20">
    <property type="entry name" value="Putative Large Serine Recombinase, Chain B, Domain 2"/>
    <property type="match status" value="1"/>
</dbReference>
<keyword evidence="3" id="KW-1185">Reference proteome</keyword>
<sequence>MSLLVDNFSKNAIGIARRSDIKQKHNASIETQSEEIRLRATSEGFNIVEVFIDDANSAYHQVVTSRKAMTDLLEAALSEDLNIEAIFFYEESRVSRQFYDFTLFIHDVIKRDKPYMKFFSTCTFGEWDPYKVESIIKFATAASESVAKSRRAKDGQKNALSKKDRPGSKIPFGYKLHFPYLAETDENPNNIKGEQILHPDSARIVLFIFHLSSWGHSQQSIANLLNEAGITSPEGKVWSSGTIDYILDNDQYLGHLSWNIRVSRNTSRKKQRGEYDLIFNHHEPIISVHLWNITHQTIELHKRNGKNNSSPFLLRGLLHCQKCNQSLVSKNETPKNSKHSYLVYRCPSCKKKLILDEIHNEILKELSSKWYVMLENLEHTLAKLMTKGKSKIEEHRNSIKNQLQEITLNEEFLINDPEKVNQNSDWDFILSISKSKLNREIFKANTFIEHINLLTDGFHSNQIFTLLKLNNLQNPELRTLLLTLFKKIDVDFENGKLLYVDYKLAPFSEIDLYYESIKE</sequence>
<dbReference type="InterPro" id="IPR036162">
    <property type="entry name" value="Resolvase-like_N_sf"/>
</dbReference>
<protein>
    <submittedName>
        <fullName evidence="2">Resolvase-like protein</fullName>
    </submittedName>
</protein>
<feature type="domain" description="Recombinase" evidence="1">
    <location>
        <begin position="171"/>
        <end position="307"/>
    </location>
</feature>
<dbReference type="GO" id="GO:0003677">
    <property type="term" value="F:DNA binding"/>
    <property type="evidence" value="ECO:0007669"/>
    <property type="project" value="InterPro"/>
</dbReference>
<dbReference type="PANTHER" id="PTHR30461">
    <property type="entry name" value="DNA-INVERTASE FROM LAMBDOID PROPHAGE"/>
    <property type="match status" value="1"/>
</dbReference>
<dbReference type="InterPro" id="IPR038109">
    <property type="entry name" value="DNA_bind_recomb_sf"/>
</dbReference>
<dbReference type="InterPro" id="IPR006119">
    <property type="entry name" value="Resolv_N"/>
</dbReference>
<dbReference type="PROSITE" id="PS51737">
    <property type="entry name" value="RECOMBINASE_DNA_BIND"/>
    <property type="match status" value="1"/>
</dbReference>
<dbReference type="GO" id="GO:0000150">
    <property type="term" value="F:DNA strand exchange activity"/>
    <property type="evidence" value="ECO:0007669"/>
    <property type="project" value="InterPro"/>
</dbReference>
<dbReference type="CDD" id="cd00338">
    <property type="entry name" value="Ser_Recombinase"/>
    <property type="match status" value="1"/>
</dbReference>
<proteinExistence type="predicted"/>
<dbReference type="EMBL" id="QKZI01000001">
    <property type="protein sequence ID" value="PZX07406.1"/>
    <property type="molecule type" value="Genomic_DNA"/>
</dbReference>
<dbReference type="PANTHER" id="PTHR30461:SF23">
    <property type="entry name" value="DNA RECOMBINASE-RELATED"/>
    <property type="match status" value="1"/>
</dbReference>
<evidence type="ECO:0000313" key="3">
    <source>
        <dbReference type="Proteomes" id="UP000248646"/>
    </source>
</evidence>
<dbReference type="SUPFAM" id="SSF53041">
    <property type="entry name" value="Resolvase-like"/>
    <property type="match status" value="1"/>
</dbReference>
<dbReference type="InterPro" id="IPR050639">
    <property type="entry name" value="SSR_resolvase"/>
</dbReference>
<evidence type="ECO:0000259" key="1">
    <source>
        <dbReference type="PROSITE" id="PS51737"/>
    </source>
</evidence>
<organism evidence="2 3">
    <name type="scientific">Psychrobacillus insolitus</name>
    <dbReference type="NCBI Taxonomy" id="1461"/>
    <lineage>
        <taxon>Bacteria</taxon>
        <taxon>Bacillati</taxon>
        <taxon>Bacillota</taxon>
        <taxon>Bacilli</taxon>
        <taxon>Bacillales</taxon>
        <taxon>Bacillaceae</taxon>
        <taxon>Psychrobacillus</taxon>
    </lineage>
</organism>
<dbReference type="InterPro" id="IPR011109">
    <property type="entry name" value="DNA_bind_recombinase_dom"/>
</dbReference>
<reference evidence="2 3" key="1">
    <citation type="submission" date="2018-06" db="EMBL/GenBank/DDBJ databases">
        <title>Genomic Encyclopedia of Type Strains, Phase IV (KMG-IV): sequencing the most valuable type-strain genomes for metagenomic binning, comparative biology and taxonomic classification.</title>
        <authorList>
            <person name="Goeker M."/>
        </authorList>
    </citation>
    <scope>NUCLEOTIDE SEQUENCE [LARGE SCALE GENOMIC DNA]</scope>
    <source>
        <strain evidence="2 3">DSM 5</strain>
    </source>
</reference>